<keyword evidence="1" id="KW-0812">Transmembrane</keyword>
<reference evidence="2" key="2">
    <citation type="submission" date="2020-05" db="UniProtKB">
        <authorList>
            <consortium name="EnsemblMetazoa"/>
        </authorList>
    </citation>
    <scope>IDENTIFICATION</scope>
    <source>
        <strain evidence="2">maculatus3</strain>
    </source>
</reference>
<keyword evidence="1" id="KW-0472">Membrane</keyword>
<name>A0A182SBF8_9DIPT</name>
<feature type="transmembrane region" description="Helical" evidence="1">
    <location>
        <begin position="91"/>
        <end position="116"/>
    </location>
</feature>
<keyword evidence="1" id="KW-1133">Transmembrane helix</keyword>
<dbReference type="EnsemblMetazoa" id="AMAM003424-RA">
    <property type="protein sequence ID" value="AMAM003424-PA"/>
    <property type="gene ID" value="AMAM003424"/>
</dbReference>
<evidence type="ECO:0000313" key="3">
    <source>
        <dbReference type="Proteomes" id="UP000075901"/>
    </source>
</evidence>
<protein>
    <submittedName>
        <fullName evidence="2">Uncharacterized protein</fullName>
    </submittedName>
</protein>
<dbReference type="VEuPathDB" id="VectorBase:AMAM003424"/>
<evidence type="ECO:0000256" key="1">
    <source>
        <dbReference type="SAM" id="Phobius"/>
    </source>
</evidence>
<sequence>MGNINLCTKLASSPAKTAHQEEGPQKTVSFSGVSVLGRLCCHGGNRPILPVESERTIPKANLPGSGSAKKRSDDIFHHRFFFLSLSHQSRFAIFFSTSGLCMLFAVLHFLFIIAAWRWRSGKTSERKIKICFRK</sequence>
<accession>A0A182SBF8</accession>
<dbReference type="Proteomes" id="UP000075901">
    <property type="component" value="Unassembled WGS sequence"/>
</dbReference>
<evidence type="ECO:0000313" key="2">
    <source>
        <dbReference type="EnsemblMetazoa" id="AMAM003424-PA"/>
    </source>
</evidence>
<proteinExistence type="predicted"/>
<dbReference type="AlphaFoldDB" id="A0A182SBF8"/>
<reference evidence="3" key="1">
    <citation type="submission" date="2013-09" db="EMBL/GenBank/DDBJ databases">
        <title>The Genome Sequence of Anopheles maculatus species B.</title>
        <authorList>
            <consortium name="The Broad Institute Genomics Platform"/>
            <person name="Neafsey D.E."/>
            <person name="Besansky N."/>
            <person name="Howell P."/>
            <person name="Walton C."/>
            <person name="Young S.K."/>
            <person name="Zeng Q."/>
            <person name="Gargeya S."/>
            <person name="Fitzgerald M."/>
            <person name="Haas B."/>
            <person name="Abouelleil A."/>
            <person name="Allen A.W."/>
            <person name="Alvarado L."/>
            <person name="Arachchi H.M."/>
            <person name="Berlin A.M."/>
            <person name="Chapman S.B."/>
            <person name="Gainer-Dewar J."/>
            <person name="Goldberg J."/>
            <person name="Griggs A."/>
            <person name="Gujja S."/>
            <person name="Hansen M."/>
            <person name="Howarth C."/>
            <person name="Imamovic A."/>
            <person name="Ireland A."/>
            <person name="Larimer J."/>
            <person name="McCowan C."/>
            <person name="Murphy C."/>
            <person name="Pearson M."/>
            <person name="Poon T.W."/>
            <person name="Priest M."/>
            <person name="Roberts A."/>
            <person name="Saif S."/>
            <person name="Shea T."/>
            <person name="Sisk P."/>
            <person name="Sykes S."/>
            <person name="Wortman J."/>
            <person name="Nusbaum C."/>
            <person name="Birren B."/>
        </authorList>
    </citation>
    <scope>NUCLEOTIDE SEQUENCE [LARGE SCALE GENOMIC DNA]</scope>
    <source>
        <strain evidence="3">maculatus3</strain>
    </source>
</reference>
<keyword evidence="3" id="KW-1185">Reference proteome</keyword>
<organism evidence="2 3">
    <name type="scientific">Anopheles maculatus</name>
    <dbReference type="NCBI Taxonomy" id="74869"/>
    <lineage>
        <taxon>Eukaryota</taxon>
        <taxon>Metazoa</taxon>
        <taxon>Ecdysozoa</taxon>
        <taxon>Arthropoda</taxon>
        <taxon>Hexapoda</taxon>
        <taxon>Insecta</taxon>
        <taxon>Pterygota</taxon>
        <taxon>Neoptera</taxon>
        <taxon>Endopterygota</taxon>
        <taxon>Diptera</taxon>
        <taxon>Nematocera</taxon>
        <taxon>Culicoidea</taxon>
        <taxon>Culicidae</taxon>
        <taxon>Anophelinae</taxon>
        <taxon>Anopheles</taxon>
        <taxon>Anopheles maculatus group</taxon>
    </lineage>
</organism>